<gene>
    <name evidence="2" type="ORF">BJP34_09005</name>
</gene>
<reference evidence="3" key="1">
    <citation type="submission" date="2016-10" db="EMBL/GenBank/DDBJ databases">
        <title>Comparative genomics uncovers the prolific and rare metabolic potential of the cyanobacterial genus Moorea.</title>
        <authorList>
            <person name="Leao T."/>
            <person name="Castelao G."/>
            <person name="Korobeynikov A."/>
            <person name="Monroe E.A."/>
            <person name="Podell S."/>
            <person name="Glukhov E."/>
            <person name="Allen E."/>
            <person name="Gerwick W.H."/>
            <person name="Gerwick L."/>
        </authorList>
    </citation>
    <scope>NUCLEOTIDE SEQUENCE [LARGE SCALE GENOMIC DNA]</scope>
    <source>
        <strain evidence="3">PAL-8-15-08-1</strain>
    </source>
</reference>
<dbReference type="OrthoDB" id="529131at2"/>
<dbReference type="Gene3D" id="3.40.50.2000">
    <property type="entry name" value="Glycogen Phosphorylase B"/>
    <property type="match status" value="1"/>
</dbReference>
<proteinExistence type="predicted"/>
<dbReference type="EMBL" id="CP017599">
    <property type="protein sequence ID" value="AOW99575.1"/>
    <property type="molecule type" value="Genomic_DNA"/>
</dbReference>
<protein>
    <submittedName>
        <fullName evidence="2">Glycosyl transferase family 1</fullName>
    </submittedName>
</protein>
<evidence type="ECO:0000313" key="2">
    <source>
        <dbReference type="EMBL" id="AOW99575.1"/>
    </source>
</evidence>
<dbReference type="Pfam" id="PF13439">
    <property type="entry name" value="Glyco_transf_4"/>
    <property type="match status" value="1"/>
</dbReference>
<dbReference type="Proteomes" id="UP000177870">
    <property type="component" value="Chromosome"/>
</dbReference>
<dbReference type="RefSeq" id="WP_070392056.1">
    <property type="nucleotide sequence ID" value="NZ_CP017599.1"/>
</dbReference>
<keyword evidence="2" id="KW-0808">Transferase</keyword>
<accession>A0A1D8TQ98</accession>
<dbReference type="STRING" id="1458985.BJP34_09005"/>
<evidence type="ECO:0000313" key="3">
    <source>
        <dbReference type="Proteomes" id="UP000177870"/>
    </source>
</evidence>
<organism evidence="2 3">
    <name type="scientific">Moorena producens PAL-8-15-08-1</name>
    <dbReference type="NCBI Taxonomy" id="1458985"/>
    <lineage>
        <taxon>Bacteria</taxon>
        <taxon>Bacillati</taxon>
        <taxon>Cyanobacteriota</taxon>
        <taxon>Cyanophyceae</taxon>
        <taxon>Coleofasciculales</taxon>
        <taxon>Coleofasciculaceae</taxon>
        <taxon>Moorena</taxon>
    </lineage>
</organism>
<evidence type="ECO:0000259" key="1">
    <source>
        <dbReference type="Pfam" id="PF13439"/>
    </source>
</evidence>
<name>A0A1D8TQ98_9CYAN</name>
<feature type="domain" description="Glycosyltransferase subfamily 4-like N-terminal" evidence="1">
    <location>
        <begin position="65"/>
        <end position="220"/>
    </location>
</feature>
<dbReference type="GO" id="GO:0016740">
    <property type="term" value="F:transferase activity"/>
    <property type="evidence" value="ECO:0007669"/>
    <property type="project" value="UniProtKB-KW"/>
</dbReference>
<dbReference type="AlphaFoldDB" id="A0A1D8TQ98"/>
<dbReference type="InterPro" id="IPR028098">
    <property type="entry name" value="Glyco_trans_4-like_N"/>
</dbReference>
<dbReference type="SUPFAM" id="SSF53756">
    <property type="entry name" value="UDP-Glycosyltransferase/glycogen phosphorylase"/>
    <property type="match status" value="1"/>
</dbReference>
<dbReference type="KEGG" id="mpro:BJP34_09005"/>
<sequence length="234" mass="26784">MYLKSKTDGLTDRLEIKSSRDELTVWENQPVSYDEQNVSSMNILLLAPHPFYQNRGTPIAVNLVLKVLSERGDQVDVVTYPEGRDINYENITVYRTPNLPWVRNIRPGFSWKKILCDVFMLLAVIRLVTKKRYDLVHAGEESVFIGLGLKILCKIPYIYDMDSSLAQQMIEKYPLLQKFSSVFNFFEGLAVKNAKVVVSVCDALAADIEKYKPRKTVVIPDISLLNYNLSLKKS</sequence>